<organism evidence="1 2">
    <name type="scientific">Perkinsus chesapeaki</name>
    <name type="common">Clam parasite</name>
    <name type="synonym">Perkinsus andrewsi</name>
    <dbReference type="NCBI Taxonomy" id="330153"/>
    <lineage>
        <taxon>Eukaryota</taxon>
        <taxon>Sar</taxon>
        <taxon>Alveolata</taxon>
        <taxon>Perkinsozoa</taxon>
        <taxon>Perkinsea</taxon>
        <taxon>Perkinsida</taxon>
        <taxon>Perkinsidae</taxon>
        <taxon>Perkinsus</taxon>
    </lineage>
</organism>
<keyword evidence="2" id="KW-1185">Reference proteome</keyword>
<dbReference type="Proteomes" id="UP000591131">
    <property type="component" value="Unassembled WGS sequence"/>
</dbReference>
<gene>
    <name evidence="1" type="ORF">FOL47_004266</name>
</gene>
<reference evidence="1 2" key="1">
    <citation type="submission" date="2020-04" db="EMBL/GenBank/DDBJ databases">
        <title>Perkinsus chesapeaki whole genome sequence.</title>
        <authorList>
            <person name="Bogema D.R."/>
        </authorList>
    </citation>
    <scope>NUCLEOTIDE SEQUENCE [LARGE SCALE GENOMIC DNA]</scope>
    <source>
        <strain evidence="1">ATCC PRA-425</strain>
    </source>
</reference>
<evidence type="ECO:0000313" key="1">
    <source>
        <dbReference type="EMBL" id="KAF4647712.1"/>
    </source>
</evidence>
<dbReference type="SUPFAM" id="SSF53098">
    <property type="entry name" value="Ribonuclease H-like"/>
    <property type="match status" value="1"/>
</dbReference>
<accession>A0A7J6KLE9</accession>
<dbReference type="EMBL" id="JAAPAO010002426">
    <property type="protein sequence ID" value="KAF4647712.1"/>
    <property type="molecule type" value="Genomic_DNA"/>
</dbReference>
<name>A0A7J6KLE9_PERCH</name>
<dbReference type="InterPro" id="IPR012337">
    <property type="entry name" value="RNaseH-like_sf"/>
</dbReference>
<protein>
    <recommendedName>
        <fullName evidence="3">RNase H type-1 domain-containing protein</fullName>
    </recommendedName>
</protein>
<comment type="caution">
    <text evidence="1">The sequence shown here is derived from an EMBL/GenBank/DDBJ whole genome shotgun (WGS) entry which is preliminary data.</text>
</comment>
<dbReference type="InterPro" id="IPR036397">
    <property type="entry name" value="RNaseH_sf"/>
</dbReference>
<dbReference type="AlphaFoldDB" id="A0A7J6KLE9"/>
<proteinExistence type="predicted"/>
<dbReference type="GO" id="GO:0003676">
    <property type="term" value="F:nucleic acid binding"/>
    <property type="evidence" value="ECO:0007669"/>
    <property type="project" value="InterPro"/>
</dbReference>
<evidence type="ECO:0008006" key="3">
    <source>
        <dbReference type="Google" id="ProtNLM"/>
    </source>
</evidence>
<dbReference type="Gene3D" id="3.30.420.10">
    <property type="entry name" value="Ribonuclease H-like superfamily/Ribonuclease H"/>
    <property type="match status" value="1"/>
</dbReference>
<evidence type="ECO:0000313" key="2">
    <source>
        <dbReference type="Proteomes" id="UP000591131"/>
    </source>
</evidence>
<feature type="non-terminal residue" evidence="1">
    <location>
        <position position="1"/>
    </location>
</feature>
<feature type="non-terminal residue" evidence="1">
    <location>
        <position position="239"/>
    </location>
</feature>
<sequence length="239" mass="27077">VFRGADDRLYWKRRVSLSDLLAFEQRLLQETLDITARDISSWLAGQAATRSGRSSSRTMEVTIYTVDSTEQEVYCYVDCSDIAIGVTLANEQGDVFFDFTALRAPDKGSIRTSTHINCGELESCIKGVELLIKLGYTKATLCCDSTAATHWLQSLVDKQRIQVNGLYKLLVTRRLDILRSLLDHFRLQLKIIQVRSQNNLADIVTRVDFNIDPFCEEDDAYKLVACVPKLGGEEQAWWP</sequence>